<protein>
    <submittedName>
        <fullName evidence="3">Uncharacterized protein</fullName>
    </submittedName>
</protein>
<comment type="caution">
    <text evidence="3">The sequence shown here is derived from an EMBL/GenBank/DDBJ whole genome shotgun (WGS) entry which is preliminary data.</text>
</comment>
<accession>A0ABD0YSM8</accession>
<organism evidence="3 4">
    <name type="scientific">Ranatra chinensis</name>
    <dbReference type="NCBI Taxonomy" id="642074"/>
    <lineage>
        <taxon>Eukaryota</taxon>
        <taxon>Metazoa</taxon>
        <taxon>Ecdysozoa</taxon>
        <taxon>Arthropoda</taxon>
        <taxon>Hexapoda</taxon>
        <taxon>Insecta</taxon>
        <taxon>Pterygota</taxon>
        <taxon>Neoptera</taxon>
        <taxon>Paraneoptera</taxon>
        <taxon>Hemiptera</taxon>
        <taxon>Heteroptera</taxon>
        <taxon>Panheteroptera</taxon>
        <taxon>Nepomorpha</taxon>
        <taxon>Nepidae</taxon>
        <taxon>Ranatrinae</taxon>
        <taxon>Ranatra</taxon>
    </lineage>
</organism>
<evidence type="ECO:0000256" key="1">
    <source>
        <dbReference type="SAM" id="MobiDB-lite"/>
    </source>
</evidence>
<feature type="region of interest" description="Disordered" evidence="1">
    <location>
        <begin position="122"/>
        <end position="143"/>
    </location>
</feature>
<proteinExistence type="predicted"/>
<feature type="region of interest" description="Disordered" evidence="1">
    <location>
        <begin position="44"/>
        <end position="89"/>
    </location>
</feature>
<feature type="chain" id="PRO_5044776981" evidence="2">
    <location>
        <begin position="17"/>
        <end position="199"/>
    </location>
</feature>
<feature type="signal peptide" evidence="2">
    <location>
        <begin position="1"/>
        <end position="16"/>
    </location>
</feature>
<name>A0ABD0YSM8_9HEMI</name>
<evidence type="ECO:0000313" key="4">
    <source>
        <dbReference type="Proteomes" id="UP001558652"/>
    </source>
</evidence>
<keyword evidence="4" id="KW-1185">Reference proteome</keyword>
<sequence length="199" mass="21527">MLLRVALLGVWVGALGHCEDLAEKGRGRREASYWEGDKRAPSGFFGVRGKKDSLEPDGPASQLTDKRSPSLLGFQGVRGKKTPSMGFESVDKRAPSGFFGVRGKKGPSSGFFGMRGKKGPSSGFFGMRGKKGPSGFMGVRGKKDSSVEDIDELLQRLRESAAREDGRHERITFFEGLTGAVGYVDSNRIAACYLLNLSK</sequence>
<reference evidence="3 4" key="1">
    <citation type="submission" date="2024-07" db="EMBL/GenBank/DDBJ databases">
        <title>Chromosome-level genome assembly of the water stick insect Ranatra chinensis (Heteroptera: Nepidae).</title>
        <authorList>
            <person name="Liu X."/>
        </authorList>
    </citation>
    <scope>NUCLEOTIDE SEQUENCE [LARGE SCALE GENOMIC DNA]</scope>
    <source>
        <strain evidence="3">Cailab_2021Rc</strain>
        <tissue evidence="3">Muscle</tissue>
    </source>
</reference>
<evidence type="ECO:0000313" key="3">
    <source>
        <dbReference type="EMBL" id="KAL1122813.1"/>
    </source>
</evidence>
<dbReference type="EMBL" id="JBFDAA010000013">
    <property type="protein sequence ID" value="KAL1122813.1"/>
    <property type="molecule type" value="Genomic_DNA"/>
</dbReference>
<evidence type="ECO:0000256" key="2">
    <source>
        <dbReference type="SAM" id="SignalP"/>
    </source>
</evidence>
<keyword evidence="2" id="KW-0732">Signal</keyword>
<dbReference type="AlphaFoldDB" id="A0ABD0YSM8"/>
<dbReference type="Proteomes" id="UP001558652">
    <property type="component" value="Unassembled WGS sequence"/>
</dbReference>
<gene>
    <name evidence="3" type="ORF">AAG570_003139</name>
</gene>